<dbReference type="InterPro" id="IPR026299">
    <property type="entry name" value="MRP-S31"/>
</dbReference>
<dbReference type="Proteomes" id="UP000829720">
    <property type="component" value="Unassembled WGS sequence"/>
</dbReference>
<dbReference type="AlphaFoldDB" id="A0A8T3E6R2"/>
<evidence type="ECO:0000256" key="7">
    <source>
        <dbReference type="ARBA" id="ARBA00035133"/>
    </source>
</evidence>
<evidence type="ECO:0000313" key="9">
    <source>
        <dbReference type="EMBL" id="KAI1903337.1"/>
    </source>
</evidence>
<proteinExistence type="inferred from homology"/>
<dbReference type="OrthoDB" id="5989925at2759"/>
<evidence type="ECO:0000256" key="5">
    <source>
        <dbReference type="ARBA" id="ARBA00023128"/>
    </source>
</evidence>
<evidence type="ECO:0000256" key="8">
    <source>
        <dbReference type="ARBA" id="ARBA00035363"/>
    </source>
</evidence>
<reference evidence="9" key="1">
    <citation type="submission" date="2021-01" db="EMBL/GenBank/DDBJ databases">
        <authorList>
            <person name="Zahm M."/>
            <person name="Roques C."/>
            <person name="Cabau C."/>
            <person name="Klopp C."/>
            <person name="Donnadieu C."/>
            <person name="Jouanno E."/>
            <person name="Lampietro C."/>
            <person name="Louis A."/>
            <person name="Herpin A."/>
            <person name="Echchiki A."/>
            <person name="Berthelot C."/>
            <person name="Parey E."/>
            <person name="Roest-Crollius H."/>
            <person name="Braasch I."/>
            <person name="Postlethwait J."/>
            <person name="Bobe J."/>
            <person name="Montfort J."/>
            <person name="Bouchez O."/>
            <person name="Begum T."/>
            <person name="Mejri S."/>
            <person name="Adams A."/>
            <person name="Chen W.-J."/>
            <person name="Guiguen Y."/>
        </authorList>
    </citation>
    <scope>NUCLEOTIDE SEQUENCE</scope>
    <source>
        <tissue evidence="9">Blood</tissue>
    </source>
</reference>
<comment type="subcellular location">
    <subcellularLocation>
        <location evidence="1">Mitochondrion</location>
    </subcellularLocation>
</comment>
<dbReference type="GO" id="GO:0003735">
    <property type="term" value="F:structural constituent of ribosome"/>
    <property type="evidence" value="ECO:0007669"/>
    <property type="project" value="InterPro"/>
</dbReference>
<comment type="similarity">
    <text evidence="2">Belongs to the mitochondrion-specific ribosomal protein mS31 family.</text>
</comment>
<evidence type="ECO:0000256" key="1">
    <source>
        <dbReference type="ARBA" id="ARBA00004173"/>
    </source>
</evidence>
<accession>A0A8T3E6R2</accession>
<sequence>MYRRLLLLVSQGRNPSIFAQEAGLVCNVTLPIYRAAITGGHKCLGTSSAVCCEVKEETELPKEEQKKDGVKNTEHVKSGKENLLDLLGSMKVKVTTKKRVQDLKANSKELASHPTPDALESTVIQVQQAIAESPPQRESLSPELVAAASAAASVMPNRNQAESELLKQLRKHEAVALAQRKGDGKSIGSIIADMKVGKPFNNRKNARLANQIRFDDDGRGYTHDRSSTSELDGAQRRGLFVGKRLNIFSPVGESAEADALIDLAPTLWDLEFANQIASAAQHVPRNGFEEMIQWTKEGKLWEYPINNEAGLEEEAIVPFHEHIFLEKHLEDGFPQQGPVRHFMELVVAGLVKNPHLTVRQKTEHIVWFRDYFQQKDDILKKAEVYLS</sequence>
<organism evidence="9 10">
    <name type="scientific">Albula goreensis</name>
    <dbReference type="NCBI Taxonomy" id="1534307"/>
    <lineage>
        <taxon>Eukaryota</taxon>
        <taxon>Metazoa</taxon>
        <taxon>Chordata</taxon>
        <taxon>Craniata</taxon>
        <taxon>Vertebrata</taxon>
        <taxon>Euteleostomi</taxon>
        <taxon>Actinopterygii</taxon>
        <taxon>Neopterygii</taxon>
        <taxon>Teleostei</taxon>
        <taxon>Albuliformes</taxon>
        <taxon>Albulidae</taxon>
        <taxon>Albula</taxon>
    </lineage>
</organism>
<evidence type="ECO:0000256" key="4">
    <source>
        <dbReference type="ARBA" id="ARBA00022980"/>
    </source>
</evidence>
<dbReference type="PANTHER" id="PTHR13231">
    <property type="entry name" value="MITOCHONDRIAL RIBOSOMAL PROTEIN S31"/>
    <property type="match status" value="1"/>
</dbReference>
<evidence type="ECO:0000256" key="6">
    <source>
        <dbReference type="ARBA" id="ARBA00023274"/>
    </source>
</evidence>
<dbReference type="EMBL" id="JAERUA010000002">
    <property type="protein sequence ID" value="KAI1903337.1"/>
    <property type="molecule type" value="Genomic_DNA"/>
</dbReference>
<keyword evidence="3" id="KW-0809">Transit peptide</keyword>
<comment type="caution">
    <text evidence="9">The sequence shown here is derived from an EMBL/GenBank/DDBJ whole genome shotgun (WGS) entry which is preliminary data.</text>
</comment>
<dbReference type="Pfam" id="PF15433">
    <property type="entry name" value="MRP-S31"/>
    <property type="match status" value="1"/>
</dbReference>
<dbReference type="PANTHER" id="PTHR13231:SF3">
    <property type="entry name" value="SMALL RIBOSOMAL SUBUNIT PROTEIN MS31"/>
    <property type="match status" value="1"/>
</dbReference>
<keyword evidence="5" id="KW-0496">Mitochondrion</keyword>
<evidence type="ECO:0000256" key="3">
    <source>
        <dbReference type="ARBA" id="ARBA00022946"/>
    </source>
</evidence>
<gene>
    <name evidence="9" type="ORF">AGOR_G00026160</name>
</gene>
<keyword evidence="4" id="KW-0689">Ribosomal protein</keyword>
<protein>
    <recommendedName>
        <fullName evidence="7">Small ribosomal subunit protein mS31</fullName>
    </recommendedName>
    <alternativeName>
        <fullName evidence="8">28S ribosomal protein S31, mitochondrial</fullName>
    </alternativeName>
</protein>
<evidence type="ECO:0000256" key="2">
    <source>
        <dbReference type="ARBA" id="ARBA00011057"/>
    </source>
</evidence>
<keyword evidence="10" id="KW-1185">Reference proteome</keyword>
<evidence type="ECO:0000313" key="10">
    <source>
        <dbReference type="Proteomes" id="UP000829720"/>
    </source>
</evidence>
<dbReference type="GO" id="GO:0005763">
    <property type="term" value="C:mitochondrial small ribosomal subunit"/>
    <property type="evidence" value="ECO:0007669"/>
    <property type="project" value="InterPro"/>
</dbReference>
<name>A0A8T3E6R2_9TELE</name>
<keyword evidence="6" id="KW-0687">Ribonucleoprotein</keyword>